<dbReference type="RefSeq" id="XP_636255.1">
    <property type="nucleotide sequence ID" value="XM_631163.1"/>
</dbReference>
<proteinExistence type="predicted"/>
<dbReference type="Proteomes" id="UP000002195">
    <property type="component" value="Unassembled WGS sequence"/>
</dbReference>
<reference evidence="1 2" key="1">
    <citation type="journal article" date="2005" name="Nature">
        <title>The genome of the social amoeba Dictyostelium discoideum.</title>
        <authorList>
            <consortium name="The Dictyostelium discoideum Sequencing Consortium"/>
            <person name="Eichinger L."/>
            <person name="Pachebat J.A."/>
            <person name="Glockner G."/>
            <person name="Rajandream M.A."/>
            <person name="Sucgang R."/>
            <person name="Berriman M."/>
            <person name="Song J."/>
            <person name="Olsen R."/>
            <person name="Szafranski K."/>
            <person name="Xu Q."/>
            <person name="Tunggal B."/>
            <person name="Kummerfeld S."/>
            <person name="Madera M."/>
            <person name="Konfortov B.A."/>
            <person name="Rivero F."/>
            <person name="Bankier A.T."/>
            <person name="Lehmann R."/>
            <person name="Hamlin N."/>
            <person name="Davies R."/>
            <person name="Gaudet P."/>
            <person name="Fey P."/>
            <person name="Pilcher K."/>
            <person name="Chen G."/>
            <person name="Saunders D."/>
            <person name="Sodergren E."/>
            <person name="Davis P."/>
            <person name="Kerhornou A."/>
            <person name="Nie X."/>
            <person name="Hall N."/>
            <person name="Anjard C."/>
            <person name="Hemphill L."/>
            <person name="Bason N."/>
            <person name="Farbrother P."/>
            <person name="Desany B."/>
            <person name="Just E."/>
            <person name="Morio T."/>
            <person name="Rost R."/>
            <person name="Churcher C."/>
            <person name="Cooper J."/>
            <person name="Haydock S."/>
            <person name="van Driessche N."/>
            <person name="Cronin A."/>
            <person name="Goodhead I."/>
            <person name="Muzny D."/>
            <person name="Mourier T."/>
            <person name="Pain A."/>
            <person name="Lu M."/>
            <person name="Harper D."/>
            <person name="Lindsay R."/>
            <person name="Hauser H."/>
            <person name="James K."/>
            <person name="Quiles M."/>
            <person name="Madan Babu M."/>
            <person name="Saito T."/>
            <person name="Buchrieser C."/>
            <person name="Wardroper A."/>
            <person name="Felder M."/>
            <person name="Thangavelu M."/>
            <person name="Johnson D."/>
            <person name="Knights A."/>
            <person name="Loulseged H."/>
            <person name="Mungall K."/>
            <person name="Oliver K."/>
            <person name="Price C."/>
            <person name="Quail M.A."/>
            <person name="Urushihara H."/>
            <person name="Hernandez J."/>
            <person name="Rabbinowitsch E."/>
            <person name="Steffen D."/>
            <person name="Sanders M."/>
            <person name="Ma J."/>
            <person name="Kohara Y."/>
            <person name="Sharp S."/>
            <person name="Simmonds M."/>
            <person name="Spiegler S."/>
            <person name="Tivey A."/>
            <person name="Sugano S."/>
            <person name="White B."/>
            <person name="Walker D."/>
            <person name="Woodward J."/>
            <person name="Winckler T."/>
            <person name="Tanaka Y."/>
            <person name="Shaulsky G."/>
            <person name="Schleicher M."/>
            <person name="Weinstock G."/>
            <person name="Rosenthal A."/>
            <person name="Cox E.C."/>
            <person name="Chisholm R.L."/>
            <person name="Gibbs R."/>
            <person name="Loomis W.F."/>
            <person name="Platzer M."/>
            <person name="Kay R.R."/>
            <person name="Williams J."/>
            <person name="Dear P.H."/>
            <person name="Noegel A.A."/>
            <person name="Barrell B."/>
            <person name="Kuspa A."/>
        </authorList>
    </citation>
    <scope>NUCLEOTIDE SEQUENCE [LARGE SCALE GENOMIC DNA]</scope>
    <source>
        <strain evidence="1 2">AX4</strain>
    </source>
</reference>
<dbReference type="AlphaFoldDB" id="Q54HS6"/>
<dbReference type="VEuPathDB" id="AmoebaDB:DDB_G0289251"/>
<evidence type="ECO:0000313" key="1">
    <source>
        <dbReference type="EMBL" id="EAL62813.1"/>
    </source>
</evidence>
<comment type="caution">
    <text evidence="1">The sequence shown here is derived from an EMBL/GenBank/DDBJ whole genome shotgun (WGS) entry which is preliminary data.</text>
</comment>
<gene>
    <name evidence="1" type="ORF">DDB_G0289251</name>
</gene>
<keyword evidence="2" id="KW-1185">Reference proteome</keyword>
<dbReference type="InParanoid" id="Q54HS6"/>
<dbReference type="GeneID" id="8627036"/>
<evidence type="ECO:0000313" key="2">
    <source>
        <dbReference type="Proteomes" id="UP000002195"/>
    </source>
</evidence>
<protein>
    <recommendedName>
        <fullName evidence="3">PLAC8 family protein</fullName>
    </recommendedName>
</protein>
<dbReference type="InterPro" id="IPR006461">
    <property type="entry name" value="PLAC_motif_containing"/>
</dbReference>
<dbReference type="PaxDb" id="44689-DDB0188333"/>
<name>Q54HS6_DICDI</name>
<sequence>MGDNNYNKGCWNDLWHGNKNYDGYWNKGLFECSVSNSCLFSFLLPQIELLYQMKVTDRYGDTEAEWSTCKLIGNCLCACCCFPCALGGVRNGLVMRYNLDKKTKFECFACCCCPCCALNQQNLEIKFRNEKPVTLLMD</sequence>
<evidence type="ECO:0008006" key="3">
    <source>
        <dbReference type="Google" id="ProtNLM"/>
    </source>
</evidence>
<dbReference type="Pfam" id="PF04749">
    <property type="entry name" value="PLAC8"/>
    <property type="match status" value="1"/>
</dbReference>
<dbReference type="OMA" id="NTCCASF"/>
<dbReference type="dictyBase" id="DDB_G0289251"/>
<organism evidence="1 2">
    <name type="scientific">Dictyostelium discoideum</name>
    <name type="common">Social amoeba</name>
    <dbReference type="NCBI Taxonomy" id="44689"/>
    <lineage>
        <taxon>Eukaryota</taxon>
        <taxon>Amoebozoa</taxon>
        <taxon>Evosea</taxon>
        <taxon>Eumycetozoa</taxon>
        <taxon>Dictyostelia</taxon>
        <taxon>Dictyosteliales</taxon>
        <taxon>Dictyosteliaceae</taxon>
        <taxon>Dictyostelium</taxon>
    </lineage>
</organism>
<dbReference type="NCBIfam" id="TIGR01571">
    <property type="entry name" value="A_thal_Cys_rich"/>
    <property type="match status" value="1"/>
</dbReference>
<dbReference type="EMBL" id="AAFI02000132">
    <property type="protein sequence ID" value="EAL62813.1"/>
    <property type="molecule type" value="Genomic_DNA"/>
</dbReference>
<accession>Q54HS6</accession>
<dbReference type="KEGG" id="ddi:DDB_G0289251"/>
<dbReference type="HOGENOM" id="CLU_1858999_0_0_1"/>